<comment type="caution">
    <text evidence="2">The sequence shown here is derived from an EMBL/GenBank/DDBJ whole genome shotgun (WGS) entry which is preliminary data.</text>
</comment>
<name>A0AAV9GF93_9PEZI</name>
<dbReference type="EMBL" id="MU865958">
    <property type="protein sequence ID" value="KAK4446311.1"/>
    <property type="molecule type" value="Genomic_DNA"/>
</dbReference>
<accession>A0AAV9GF93</accession>
<feature type="domain" description="Heterokaryon incompatibility" evidence="1">
    <location>
        <begin position="118"/>
        <end position="276"/>
    </location>
</feature>
<dbReference type="Pfam" id="PF06985">
    <property type="entry name" value="HET"/>
    <property type="match status" value="1"/>
</dbReference>
<gene>
    <name evidence="2" type="ORF">QBC34DRAFT_470117</name>
</gene>
<dbReference type="Proteomes" id="UP001321760">
    <property type="component" value="Unassembled WGS sequence"/>
</dbReference>
<evidence type="ECO:0000313" key="2">
    <source>
        <dbReference type="EMBL" id="KAK4446311.1"/>
    </source>
</evidence>
<evidence type="ECO:0000313" key="3">
    <source>
        <dbReference type="Proteomes" id="UP001321760"/>
    </source>
</evidence>
<reference evidence="2" key="2">
    <citation type="submission" date="2023-05" db="EMBL/GenBank/DDBJ databases">
        <authorList>
            <consortium name="Lawrence Berkeley National Laboratory"/>
            <person name="Steindorff A."/>
            <person name="Hensen N."/>
            <person name="Bonometti L."/>
            <person name="Westerberg I."/>
            <person name="Brannstrom I.O."/>
            <person name="Guillou S."/>
            <person name="Cros-Aarteil S."/>
            <person name="Calhoun S."/>
            <person name="Haridas S."/>
            <person name="Kuo A."/>
            <person name="Mondo S."/>
            <person name="Pangilinan J."/>
            <person name="Riley R."/>
            <person name="Labutti K."/>
            <person name="Andreopoulos B."/>
            <person name="Lipzen A."/>
            <person name="Chen C."/>
            <person name="Yanf M."/>
            <person name="Daum C."/>
            <person name="Ng V."/>
            <person name="Clum A."/>
            <person name="Ohm R."/>
            <person name="Martin F."/>
            <person name="Silar P."/>
            <person name="Natvig D."/>
            <person name="Lalanne C."/>
            <person name="Gautier V."/>
            <person name="Ament-Velasquez S.L."/>
            <person name="Kruys A."/>
            <person name="Hutchinson M.I."/>
            <person name="Powell A.J."/>
            <person name="Barry K."/>
            <person name="Miller A.N."/>
            <person name="Grigoriev I.V."/>
            <person name="Debuchy R."/>
            <person name="Gladieux P."/>
            <person name="Thoren M.H."/>
            <person name="Johannesson H."/>
        </authorList>
    </citation>
    <scope>NUCLEOTIDE SEQUENCE</scope>
    <source>
        <strain evidence="2">PSN243</strain>
    </source>
</reference>
<protein>
    <submittedName>
        <fullName evidence="2">Heterokaryon incompatibility protein-domain-containing protein</fullName>
    </submittedName>
</protein>
<proteinExistence type="predicted"/>
<reference evidence="2" key="1">
    <citation type="journal article" date="2023" name="Mol. Phylogenet. Evol.">
        <title>Genome-scale phylogeny and comparative genomics of the fungal order Sordariales.</title>
        <authorList>
            <person name="Hensen N."/>
            <person name="Bonometti L."/>
            <person name="Westerberg I."/>
            <person name="Brannstrom I.O."/>
            <person name="Guillou S."/>
            <person name="Cros-Aarteil S."/>
            <person name="Calhoun S."/>
            <person name="Haridas S."/>
            <person name="Kuo A."/>
            <person name="Mondo S."/>
            <person name="Pangilinan J."/>
            <person name="Riley R."/>
            <person name="LaButti K."/>
            <person name="Andreopoulos B."/>
            <person name="Lipzen A."/>
            <person name="Chen C."/>
            <person name="Yan M."/>
            <person name="Daum C."/>
            <person name="Ng V."/>
            <person name="Clum A."/>
            <person name="Steindorff A."/>
            <person name="Ohm R.A."/>
            <person name="Martin F."/>
            <person name="Silar P."/>
            <person name="Natvig D.O."/>
            <person name="Lalanne C."/>
            <person name="Gautier V."/>
            <person name="Ament-Velasquez S.L."/>
            <person name="Kruys A."/>
            <person name="Hutchinson M.I."/>
            <person name="Powell A.J."/>
            <person name="Barry K."/>
            <person name="Miller A.N."/>
            <person name="Grigoriev I.V."/>
            <person name="Debuchy R."/>
            <person name="Gladieux P."/>
            <person name="Hiltunen Thoren M."/>
            <person name="Johannesson H."/>
        </authorList>
    </citation>
    <scope>NUCLEOTIDE SEQUENCE</scope>
    <source>
        <strain evidence="2">PSN243</strain>
    </source>
</reference>
<organism evidence="2 3">
    <name type="scientific">Podospora aff. communis PSN243</name>
    <dbReference type="NCBI Taxonomy" id="3040156"/>
    <lineage>
        <taxon>Eukaryota</taxon>
        <taxon>Fungi</taxon>
        <taxon>Dikarya</taxon>
        <taxon>Ascomycota</taxon>
        <taxon>Pezizomycotina</taxon>
        <taxon>Sordariomycetes</taxon>
        <taxon>Sordariomycetidae</taxon>
        <taxon>Sordariales</taxon>
        <taxon>Podosporaceae</taxon>
        <taxon>Podospora</taxon>
    </lineage>
</organism>
<dbReference type="InterPro" id="IPR010730">
    <property type="entry name" value="HET"/>
</dbReference>
<dbReference type="PANTHER" id="PTHR33112">
    <property type="entry name" value="DOMAIN PROTEIN, PUTATIVE-RELATED"/>
    <property type="match status" value="1"/>
</dbReference>
<keyword evidence="3" id="KW-1185">Reference proteome</keyword>
<sequence>MAYILFRGVWEVTVMEADVPLKPSPRMMLSSMRLVRHVDRGDEAPPLLQDNEMLASTKGDPHLDLSRLKDWIAYCDTHHQGTCVRIDDPWKKVEPPLMLYLIDAEEERVSQQSGKTAYVALSYVWGASSSPLVSVKANIDELTAPKSLSRLSRLGRTLAGTIRDAMEVTRNLGFRYLWVDRLCIVQDDELHKPIQLAAMAAIYGNALVTIIADNGDDEEGLSGVGPDNSTRCPFKLLCLPGKVELVIDDPNLHAPAEPSTTLNKKTYNTRGWTLQEEMLSHRTLRFTRQEVRWMCHKSRLREIYHDDRQITENRTASIEVQLFKPQPDIMTYGHMAVDYTSRLLTYDTDAVHAFSAIIATYSKSMKAGMFYGHPELFFEVSLLWQPSKPLRRRNPDSSAPSWSFLGWQGSGLSLRAWSESYNSTARDKYRKDVYFTSAVRITPCVELYKTDTQTGERHLIQSAHHEDVDAVKEETLSDLSNRRALKVAIPTEPHPLPSRSWSQALTLRTSMCSMTVGDTLPDNSRQNHCVDVSLLDENMSIVGALRLNSTVNNVAGMTVSLIVLSRGITLQRPHTWEMPEMNVFHAECDAVCFHMTCRAEKRYVPYDFYNVMWVRLVDGFAHREGVGRVLRSVWGGLKAEDVEIQLG</sequence>
<evidence type="ECO:0000259" key="1">
    <source>
        <dbReference type="Pfam" id="PF06985"/>
    </source>
</evidence>
<dbReference type="AlphaFoldDB" id="A0AAV9GF93"/>
<dbReference type="PANTHER" id="PTHR33112:SF1">
    <property type="entry name" value="HETEROKARYON INCOMPATIBILITY DOMAIN-CONTAINING PROTEIN"/>
    <property type="match status" value="1"/>
</dbReference>